<dbReference type="GO" id="GO:0016787">
    <property type="term" value="F:hydrolase activity"/>
    <property type="evidence" value="ECO:0007669"/>
    <property type="project" value="UniProtKB-KW"/>
</dbReference>
<reference evidence="4 5" key="1">
    <citation type="submission" date="2016-10" db="EMBL/GenBank/DDBJ databases">
        <authorList>
            <person name="de Groot N.N."/>
        </authorList>
    </citation>
    <scope>NUCLEOTIDE SEQUENCE [LARGE SCALE GENOMIC DNA]</scope>
    <source>
        <strain evidence="4 5">CGMCC 1.7056</strain>
    </source>
</reference>
<gene>
    <name evidence="4" type="ORF">SAMN04487968_11517</name>
</gene>
<dbReference type="STRING" id="574651.SAMN04487968_11517"/>
<evidence type="ECO:0000256" key="2">
    <source>
        <dbReference type="SAM" id="MobiDB-lite"/>
    </source>
</evidence>
<dbReference type="CDD" id="cd01014">
    <property type="entry name" value="nicotinamidase_related"/>
    <property type="match status" value="1"/>
</dbReference>
<dbReference type="RefSeq" id="WP_217645388.1">
    <property type="nucleotide sequence ID" value="NZ_FOLB01000015.1"/>
</dbReference>
<evidence type="ECO:0000259" key="3">
    <source>
        <dbReference type="Pfam" id="PF00857"/>
    </source>
</evidence>
<keyword evidence="1" id="KW-0378">Hydrolase</keyword>
<evidence type="ECO:0000313" key="4">
    <source>
        <dbReference type="EMBL" id="SFC93620.1"/>
    </source>
</evidence>
<proteinExistence type="predicted"/>
<dbReference type="InterPro" id="IPR036380">
    <property type="entry name" value="Isochorismatase-like_sf"/>
</dbReference>
<evidence type="ECO:0000256" key="1">
    <source>
        <dbReference type="ARBA" id="ARBA00022801"/>
    </source>
</evidence>
<sequence>MNRTNDPNHQKGTRMSTTDNNFELLPENAESHPDHAGRAGRGGADPTRYALVVVDAQVAFDDQRLGPRNNPDCDDNIERLVTAWLERKAPLVYVRHDSEDPGSLMHPSNPGNRLKPYLQAEPDLLVTKQVNSAFHGHPDLHAWLSAAEIEGIVICGITTNHCCETTARVGGNLGYRVFFALDATHTFDREGPDGTVLTADQLAQATATNLHGEFATVVTVDQLLADRFRGHNLSG</sequence>
<dbReference type="InterPro" id="IPR000868">
    <property type="entry name" value="Isochorismatase-like_dom"/>
</dbReference>
<organism evidence="4 5">
    <name type="scientific">Nocardioides terrae</name>
    <dbReference type="NCBI Taxonomy" id="574651"/>
    <lineage>
        <taxon>Bacteria</taxon>
        <taxon>Bacillati</taxon>
        <taxon>Actinomycetota</taxon>
        <taxon>Actinomycetes</taxon>
        <taxon>Propionibacteriales</taxon>
        <taxon>Nocardioidaceae</taxon>
        <taxon>Nocardioides</taxon>
    </lineage>
</organism>
<dbReference type="SUPFAM" id="SSF52499">
    <property type="entry name" value="Isochorismatase-like hydrolases"/>
    <property type="match status" value="1"/>
</dbReference>
<feature type="region of interest" description="Disordered" evidence="2">
    <location>
        <begin position="25"/>
        <end position="44"/>
    </location>
</feature>
<dbReference type="PANTHER" id="PTHR43540">
    <property type="entry name" value="PEROXYUREIDOACRYLATE/UREIDOACRYLATE AMIDOHYDROLASE-RELATED"/>
    <property type="match status" value="1"/>
</dbReference>
<dbReference type="Gene3D" id="3.40.50.850">
    <property type="entry name" value="Isochorismatase-like"/>
    <property type="match status" value="1"/>
</dbReference>
<dbReference type="EMBL" id="FOLB01000015">
    <property type="protein sequence ID" value="SFC93620.1"/>
    <property type="molecule type" value="Genomic_DNA"/>
</dbReference>
<dbReference type="AlphaFoldDB" id="A0A1I1NIQ6"/>
<name>A0A1I1NIQ6_9ACTN</name>
<feature type="domain" description="Isochorismatase-like" evidence="3">
    <location>
        <begin position="50"/>
        <end position="193"/>
    </location>
</feature>
<protein>
    <submittedName>
        <fullName evidence="4">Nicotinamidase-related amidase</fullName>
    </submittedName>
</protein>
<dbReference type="Pfam" id="PF00857">
    <property type="entry name" value="Isochorismatase"/>
    <property type="match status" value="1"/>
</dbReference>
<dbReference type="Proteomes" id="UP000198832">
    <property type="component" value="Unassembled WGS sequence"/>
</dbReference>
<keyword evidence="5" id="KW-1185">Reference proteome</keyword>
<evidence type="ECO:0000313" key="5">
    <source>
        <dbReference type="Proteomes" id="UP000198832"/>
    </source>
</evidence>
<dbReference type="InterPro" id="IPR050272">
    <property type="entry name" value="Isochorismatase-like_hydrls"/>
</dbReference>
<dbReference type="PANTHER" id="PTHR43540:SF1">
    <property type="entry name" value="ISOCHORISMATASE HYDROLASE"/>
    <property type="match status" value="1"/>
</dbReference>
<accession>A0A1I1NIQ6</accession>